<organism evidence="1 2">
    <name type="scientific">Hoylesella marshii DSM 16973 = JCM 13450</name>
    <dbReference type="NCBI Taxonomy" id="862515"/>
    <lineage>
        <taxon>Bacteria</taxon>
        <taxon>Pseudomonadati</taxon>
        <taxon>Bacteroidota</taxon>
        <taxon>Bacteroidia</taxon>
        <taxon>Bacteroidales</taxon>
        <taxon>Prevotellaceae</taxon>
        <taxon>Hoylesella</taxon>
    </lineage>
</organism>
<sequence>MVRIITMRTTLCVYIYKGVSFAPRTAGIRLVLFSRRARSAERPPYGFFFFFSSSGFTTS</sequence>
<proteinExistence type="predicted"/>
<evidence type="ECO:0000313" key="1">
    <source>
        <dbReference type="EMBL" id="EFM02069.1"/>
    </source>
</evidence>
<name>E0NSA6_9BACT</name>
<dbReference type="HOGENOM" id="CLU_2956779_0_0_10"/>
<dbReference type="Proteomes" id="UP000004394">
    <property type="component" value="Unassembled WGS sequence"/>
</dbReference>
<dbReference type="AlphaFoldDB" id="E0NSA6"/>
<evidence type="ECO:0000313" key="2">
    <source>
        <dbReference type="Proteomes" id="UP000004394"/>
    </source>
</evidence>
<comment type="caution">
    <text evidence="1">The sequence shown here is derived from an EMBL/GenBank/DDBJ whole genome shotgun (WGS) entry which is preliminary data.</text>
</comment>
<keyword evidence="2" id="KW-1185">Reference proteome</keyword>
<dbReference type="BioCyc" id="PMAR862515-HMP:GMOO-1074-MONOMER"/>
<accession>E0NSA6</accession>
<dbReference type="STRING" id="862515.HMPREF0658_1057"/>
<gene>
    <name evidence="1" type="ORF">HMPREF0658_1057</name>
</gene>
<protein>
    <submittedName>
        <fullName evidence="1">Uncharacterized protein</fullName>
    </submittedName>
</protein>
<dbReference type="EMBL" id="AEEI01000034">
    <property type="protein sequence ID" value="EFM02069.1"/>
    <property type="molecule type" value="Genomic_DNA"/>
</dbReference>
<reference evidence="1" key="1">
    <citation type="submission" date="2010-07" db="EMBL/GenBank/DDBJ databases">
        <authorList>
            <person name="Muzny D."/>
            <person name="Qin X."/>
            <person name="Deng J."/>
            <person name="Jiang H."/>
            <person name="Liu Y."/>
            <person name="Qu J."/>
            <person name="Song X.-Z."/>
            <person name="Zhang L."/>
            <person name="Thornton R."/>
            <person name="Coyle M."/>
            <person name="Francisco L."/>
            <person name="Jackson L."/>
            <person name="Javaid M."/>
            <person name="Korchina V."/>
            <person name="Kovar C."/>
            <person name="Mata R."/>
            <person name="Mathew T."/>
            <person name="Ngo R."/>
            <person name="Nguyen L."/>
            <person name="Nguyen N."/>
            <person name="Okwuonu G."/>
            <person name="Ongeri F."/>
            <person name="Pham C."/>
            <person name="Simmons D."/>
            <person name="Wilczek-Boney K."/>
            <person name="Hale W."/>
            <person name="Jakkamsetti A."/>
            <person name="Pham P."/>
            <person name="Ruth R."/>
            <person name="San Lucas F."/>
            <person name="Warren J."/>
            <person name="Zhang J."/>
            <person name="Zhao Z."/>
            <person name="Zhou C."/>
            <person name="Zhu D."/>
            <person name="Lee S."/>
            <person name="Bess C."/>
            <person name="Blankenburg K."/>
            <person name="Forbes L."/>
            <person name="Fu Q."/>
            <person name="Gubbala S."/>
            <person name="Hirani K."/>
            <person name="Jayaseelan J.C."/>
            <person name="Lara F."/>
            <person name="Munidasa M."/>
            <person name="Palculict T."/>
            <person name="Patil S."/>
            <person name="Pu L.-L."/>
            <person name="Saada N."/>
            <person name="Tang L."/>
            <person name="Weissenberger G."/>
            <person name="Zhu Y."/>
            <person name="Hemphill L."/>
            <person name="Shang Y."/>
            <person name="Youmans B."/>
            <person name="Ayvaz T."/>
            <person name="Ross M."/>
            <person name="Santibanez J."/>
            <person name="Aqrawi P."/>
            <person name="Gross S."/>
            <person name="Joshi V."/>
            <person name="Fowler G."/>
            <person name="Nazareth L."/>
            <person name="Reid J."/>
            <person name="Worley K."/>
            <person name="Petrosino J."/>
            <person name="Highlander S."/>
            <person name="Gibbs R."/>
        </authorList>
    </citation>
    <scope>NUCLEOTIDE SEQUENCE [LARGE SCALE GENOMIC DNA]</scope>
    <source>
        <strain evidence="1">DSM 16973</strain>
    </source>
</reference>